<dbReference type="EMBL" id="CAUYUJ010018830">
    <property type="protein sequence ID" value="CAK0886628.1"/>
    <property type="molecule type" value="Genomic_DNA"/>
</dbReference>
<dbReference type="Proteomes" id="UP001189429">
    <property type="component" value="Unassembled WGS sequence"/>
</dbReference>
<dbReference type="Gene3D" id="1.10.1410.20">
    <property type="entry name" value="2'-5'-oligoadenylate synthetase 1, domain 2"/>
    <property type="match status" value="1"/>
</dbReference>
<feature type="non-terminal residue" evidence="2">
    <location>
        <position position="134"/>
    </location>
</feature>
<sequence>RLYSASFVEERVQFVARQPDAVKVTIRLLKWWRDQQEWSSRFTHPPDEVLEVLAAYSAAQTKPADQRSAVANVMSLFSRFDELRVVWSDLYTKDDVWKPLLKQRPLLMDPVNPYSNIADLQVFDGRELSAAAKT</sequence>
<keyword evidence="3" id="KW-1185">Reference proteome</keyword>
<evidence type="ECO:0000259" key="1">
    <source>
        <dbReference type="Pfam" id="PF10421"/>
    </source>
</evidence>
<dbReference type="InterPro" id="IPR018952">
    <property type="entry name" value="2-5-oligoAdlate_synth_1_dom2/C"/>
</dbReference>
<proteinExistence type="predicted"/>
<comment type="caution">
    <text evidence="2">The sequence shown here is derived from an EMBL/GenBank/DDBJ whole genome shotgun (WGS) entry which is preliminary data.</text>
</comment>
<organism evidence="2 3">
    <name type="scientific">Prorocentrum cordatum</name>
    <dbReference type="NCBI Taxonomy" id="2364126"/>
    <lineage>
        <taxon>Eukaryota</taxon>
        <taxon>Sar</taxon>
        <taxon>Alveolata</taxon>
        <taxon>Dinophyceae</taxon>
        <taxon>Prorocentrales</taxon>
        <taxon>Prorocentraceae</taxon>
        <taxon>Prorocentrum</taxon>
    </lineage>
</organism>
<evidence type="ECO:0000313" key="2">
    <source>
        <dbReference type="EMBL" id="CAK0886628.1"/>
    </source>
</evidence>
<dbReference type="Pfam" id="PF10421">
    <property type="entry name" value="OAS1_C"/>
    <property type="match status" value="1"/>
</dbReference>
<name>A0ABN9WJD4_9DINO</name>
<gene>
    <name evidence="2" type="ORF">PCOR1329_LOCUS67927</name>
</gene>
<reference evidence="2" key="1">
    <citation type="submission" date="2023-10" db="EMBL/GenBank/DDBJ databases">
        <authorList>
            <person name="Chen Y."/>
            <person name="Shah S."/>
            <person name="Dougan E. K."/>
            <person name="Thang M."/>
            <person name="Chan C."/>
        </authorList>
    </citation>
    <scope>NUCLEOTIDE SEQUENCE [LARGE SCALE GENOMIC DNA]</scope>
</reference>
<dbReference type="PANTHER" id="PTHR11258:SF11">
    <property type="entry name" value="C2H2-TYPE DOMAIN-CONTAINING PROTEIN"/>
    <property type="match status" value="1"/>
</dbReference>
<dbReference type="SUPFAM" id="SSF81631">
    <property type="entry name" value="PAP/OAS1 substrate-binding domain"/>
    <property type="match status" value="1"/>
</dbReference>
<feature type="non-terminal residue" evidence="2">
    <location>
        <position position="1"/>
    </location>
</feature>
<dbReference type="PANTHER" id="PTHR11258">
    <property type="entry name" value="2-5 OLIGOADENYLATE SYNTHETASE"/>
    <property type="match status" value="1"/>
</dbReference>
<evidence type="ECO:0000313" key="3">
    <source>
        <dbReference type="Proteomes" id="UP001189429"/>
    </source>
</evidence>
<accession>A0ABN9WJD4</accession>
<protein>
    <recommendedName>
        <fullName evidence="1">2'-5'-oligoadenylate synthetase 1 domain-containing protein</fullName>
    </recommendedName>
</protein>
<feature type="domain" description="2'-5'-oligoadenylate synthetase 1" evidence="1">
    <location>
        <begin position="3"/>
        <end position="124"/>
    </location>
</feature>